<gene>
    <name evidence="6" type="ORF">EGH24_14810</name>
</gene>
<feature type="transmembrane region" description="Helical" evidence="4">
    <location>
        <begin position="119"/>
        <end position="142"/>
    </location>
</feature>
<keyword evidence="4" id="KW-1133">Transmembrane helix</keyword>
<dbReference type="Proteomes" id="UP000705823">
    <property type="component" value="Unassembled WGS sequence"/>
</dbReference>
<dbReference type="SMART" id="SM00507">
    <property type="entry name" value="HNHc"/>
    <property type="match status" value="1"/>
</dbReference>
<keyword evidence="4" id="KW-0472">Membrane</keyword>
<dbReference type="Pfam" id="PF01844">
    <property type="entry name" value="HNH"/>
    <property type="match status" value="1"/>
</dbReference>
<dbReference type="EMBL" id="RKLU01000018">
    <property type="protein sequence ID" value="TQQ78414.1"/>
    <property type="molecule type" value="Genomic_DNA"/>
</dbReference>
<dbReference type="AlphaFoldDB" id="A0A8J8TB47"/>
<dbReference type="InterPro" id="IPR002711">
    <property type="entry name" value="HNH"/>
</dbReference>
<sequence length="230" mass="24685">MGTARYDIHPQWDDPSASGGEYPPDWDARRRTVYERDDWTCTNCGRKSGPHAGDDGVRLHAHHIVPHSAGGSNRLSNLTTLCEPCHAELHGHDLFETPQQSRRSSSAPHRNGPPLVPRLLAYLALLALGTVGGGFAYSWAIIQLLTMSMTWQTLIAGGVMGVIVVVGYHLPKVVAGSSLGAGLLFGGIQYYAIGYPLVKTGLVTGVLWLPAGIIIGGTLLKRSNPTMTKL</sequence>
<evidence type="ECO:0000256" key="1">
    <source>
        <dbReference type="ARBA" id="ARBA00022722"/>
    </source>
</evidence>
<dbReference type="CDD" id="cd00085">
    <property type="entry name" value="HNHc"/>
    <property type="match status" value="1"/>
</dbReference>
<dbReference type="GO" id="GO:0008270">
    <property type="term" value="F:zinc ion binding"/>
    <property type="evidence" value="ECO:0007669"/>
    <property type="project" value="InterPro"/>
</dbReference>
<evidence type="ECO:0000259" key="5">
    <source>
        <dbReference type="SMART" id="SM00507"/>
    </source>
</evidence>
<keyword evidence="1" id="KW-0540">Nuclease</keyword>
<feature type="transmembrane region" description="Helical" evidence="4">
    <location>
        <begin position="173"/>
        <end position="192"/>
    </location>
</feature>
<evidence type="ECO:0000256" key="2">
    <source>
        <dbReference type="ARBA" id="ARBA00022801"/>
    </source>
</evidence>
<evidence type="ECO:0000313" key="6">
    <source>
        <dbReference type="EMBL" id="TQQ78414.1"/>
    </source>
</evidence>
<feature type="region of interest" description="Disordered" evidence="3">
    <location>
        <begin position="1"/>
        <end position="25"/>
    </location>
</feature>
<keyword evidence="2" id="KW-0378">Hydrolase</keyword>
<feature type="transmembrane region" description="Helical" evidence="4">
    <location>
        <begin position="198"/>
        <end position="220"/>
    </location>
</feature>
<dbReference type="GO" id="GO:0003676">
    <property type="term" value="F:nucleic acid binding"/>
    <property type="evidence" value="ECO:0007669"/>
    <property type="project" value="InterPro"/>
</dbReference>
<feature type="transmembrane region" description="Helical" evidence="4">
    <location>
        <begin position="148"/>
        <end position="166"/>
    </location>
</feature>
<comment type="caution">
    <text evidence="6">The sequence shown here is derived from an EMBL/GenBank/DDBJ whole genome shotgun (WGS) entry which is preliminary data.</text>
</comment>
<dbReference type="GO" id="GO:0016787">
    <property type="term" value="F:hydrolase activity"/>
    <property type="evidence" value="ECO:0007669"/>
    <property type="project" value="UniProtKB-KW"/>
</dbReference>
<feature type="compositionally biased region" description="Basic and acidic residues" evidence="3">
    <location>
        <begin position="1"/>
        <end position="12"/>
    </location>
</feature>
<keyword evidence="7" id="KW-1185">Reference proteome</keyword>
<feature type="domain" description="HNH nuclease" evidence="5">
    <location>
        <begin position="28"/>
        <end position="87"/>
    </location>
</feature>
<evidence type="ECO:0000256" key="4">
    <source>
        <dbReference type="SAM" id="Phobius"/>
    </source>
</evidence>
<keyword evidence="4" id="KW-0812">Transmembrane</keyword>
<dbReference type="OrthoDB" id="11472at2157"/>
<dbReference type="PANTHER" id="PTHR41286">
    <property type="entry name" value="HNH NUCLEASE YAJD-RELATED"/>
    <property type="match status" value="1"/>
</dbReference>
<dbReference type="GO" id="GO:0005829">
    <property type="term" value="C:cytosol"/>
    <property type="evidence" value="ECO:0007669"/>
    <property type="project" value="TreeGrafter"/>
</dbReference>
<protein>
    <submittedName>
        <fullName evidence="6">HNH endonuclease</fullName>
    </submittedName>
</protein>
<dbReference type="GO" id="GO:0004519">
    <property type="term" value="F:endonuclease activity"/>
    <property type="evidence" value="ECO:0007669"/>
    <property type="project" value="UniProtKB-KW"/>
</dbReference>
<dbReference type="PANTHER" id="PTHR41286:SF1">
    <property type="entry name" value="HNH NUCLEASE YAJD-RELATED"/>
    <property type="match status" value="1"/>
</dbReference>
<dbReference type="InterPro" id="IPR003615">
    <property type="entry name" value="HNH_nuc"/>
</dbReference>
<organism evidence="6 7">
    <name type="scientific">Halonotius terrestris</name>
    <dbReference type="NCBI Taxonomy" id="2487750"/>
    <lineage>
        <taxon>Archaea</taxon>
        <taxon>Methanobacteriati</taxon>
        <taxon>Methanobacteriota</taxon>
        <taxon>Stenosarchaea group</taxon>
        <taxon>Halobacteria</taxon>
        <taxon>Halobacteriales</taxon>
        <taxon>Haloferacaceae</taxon>
        <taxon>Halonotius</taxon>
    </lineage>
</organism>
<evidence type="ECO:0000313" key="7">
    <source>
        <dbReference type="Proteomes" id="UP000705823"/>
    </source>
</evidence>
<accession>A0A8J8TB47</accession>
<proteinExistence type="predicted"/>
<evidence type="ECO:0000256" key="3">
    <source>
        <dbReference type="SAM" id="MobiDB-lite"/>
    </source>
</evidence>
<reference evidence="6" key="1">
    <citation type="submission" date="2019-02" db="EMBL/GenBank/DDBJ databases">
        <title>Halonotius sp. a new haloarchaeum isolated from saline soil.</title>
        <authorList>
            <person name="Duran-Viseras A."/>
            <person name="Sanchez-Porro C."/>
            <person name="Ventosa A."/>
        </authorList>
    </citation>
    <scope>NUCLEOTIDE SEQUENCE</scope>
    <source>
        <strain evidence="6">F15B</strain>
    </source>
</reference>
<name>A0A8J8TB47_9EURY</name>
<keyword evidence="6" id="KW-0255">Endonuclease</keyword>
<dbReference type="Gene3D" id="1.10.30.50">
    <property type="match status" value="1"/>
</dbReference>